<proteinExistence type="predicted"/>
<dbReference type="OrthoDB" id="8439474at2"/>
<keyword evidence="2" id="KW-1185">Reference proteome</keyword>
<dbReference type="SUPFAM" id="SSF55729">
    <property type="entry name" value="Acyl-CoA N-acyltransferases (Nat)"/>
    <property type="match status" value="1"/>
</dbReference>
<gene>
    <name evidence="1" type="ORF">OSO01_32870</name>
</gene>
<protein>
    <submittedName>
        <fullName evidence="1">Uncharacterized protein</fullName>
    </submittedName>
</protein>
<name>A0A511ZM66_9BACI</name>
<dbReference type="Pfam" id="PF12746">
    <property type="entry name" value="GNAT_acetyltran"/>
    <property type="match status" value="1"/>
</dbReference>
<sequence length="226" mass="25474">MNSDKELMNHHINVLFKHDSKDRITVVNEPPYDPAPKVFIGTTKEGSVVKYADTLPVSFIIELEKILQKSSSIDLAEIIKIFQQGYELNQLWTGPAYVFPDKINKSSYPQIVQITHENKDILKSQFPYTFEDFECKQPCFVIMEGNVIASICCSARQSVKADEASLFTKEAYRSKGYGAAVTKAWAQEVQRQGGMALYSTSWDNLASQSVAGRLNLYLYGTDIHIS</sequence>
<dbReference type="Gene3D" id="3.40.630.30">
    <property type="match status" value="1"/>
</dbReference>
<dbReference type="CDD" id="cd04301">
    <property type="entry name" value="NAT_SF"/>
    <property type="match status" value="1"/>
</dbReference>
<reference evidence="1 2" key="1">
    <citation type="submission" date="2019-07" db="EMBL/GenBank/DDBJ databases">
        <title>Whole genome shotgun sequence of Oceanobacillus sojae NBRC 105379.</title>
        <authorList>
            <person name="Hosoyama A."/>
            <person name="Uohara A."/>
            <person name="Ohji S."/>
            <person name="Ichikawa N."/>
        </authorList>
    </citation>
    <scope>NUCLEOTIDE SEQUENCE [LARGE SCALE GENOMIC DNA]</scope>
    <source>
        <strain evidence="1 2">NBRC 105379</strain>
    </source>
</reference>
<evidence type="ECO:0000313" key="2">
    <source>
        <dbReference type="Proteomes" id="UP000321558"/>
    </source>
</evidence>
<evidence type="ECO:0000313" key="1">
    <source>
        <dbReference type="EMBL" id="GEN88548.1"/>
    </source>
</evidence>
<dbReference type="InterPro" id="IPR016181">
    <property type="entry name" value="Acyl_CoA_acyltransferase"/>
</dbReference>
<dbReference type="Proteomes" id="UP000321558">
    <property type="component" value="Unassembled WGS sequence"/>
</dbReference>
<dbReference type="EMBL" id="BJYM01000014">
    <property type="protein sequence ID" value="GEN88548.1"/>
    <property type="molecule type" value="Genomic_DNA"/>
</dbReference>
<comment type="caution">
    <text evidence="1">The sequence shown here is derived from an EMBL/GenBank/DDBJ whole genome shotgun (WGS) entry which is preliminary data.</text>
</comment>
<dbReference type="RefSeq" id="WP_147211493.1">
    <property type="nucleotide sequence ID" value="NZ_BJYM01000014.1"/>
</dbReference>
<accession>A0A511ZM66</accession>
<dbReference type="InterPro" id="IPR027365">
    <property type="entry name" value="GNAT_acetyltra_YdfB-like"/>
</dbReference>
<organism evidence="1 2">
    <name type="scientific">Oceanobacillus sojae</name>
    <dbReference type="NCBI Taxonomy" id="582851"/>
    <lineage>
        <taxon>Bacteria</taxon>
        <taxon>Bacillati</taxon>
        <taxon>Bacillota</taxon>
        <taxon>Bacilli</taxon>
        <taxon>Bacillales</taxon>
        <taxon>Bacillaceae</taxon>
        <taxon>Oceanobacillus</taxon>
    </lineage>
</organism>
<dbReference type="AlphaFoldDB" id="A0A511ZM66"/>